<organism evidence="1">
    <name type="scientific">uncultured Caudovirales phage</name>
    <dbReference type="NCBI Taxonomy" id="2100421"/>
    <lineage>
        <taxon>Viruses</taxon>
        <taxon>Duplodnaviria</taxon>
        <taxon>Heunggongvirae</taxon>
        <taxon>Uroviricota</taxon>
        <taxon>Caudoviricetes</taxon>
        <taxon>Peduoviridae</taxon>
        <taxon>Maltschvirus</taxon>
        <taxon>Maltschvirus maltsch</taxon>
    </lineage>
</organism>
<name>A0A6J5NZ79_9CAUD</name>
<dbReference type="InterPro" id="IPR024401">
    <property type="entry name" value="WYL_prot"/>
</dbReference>
<proteinExistence type="predicted"/>
<reference evidence="1" key="1">
    <citation type="submission" date="2020-04" db="EMBL/GenBank/DDBJ databases">
        <authorList>
            <person name="Chiriac C."/>
            <person name="Salcher M."/>
            <person name="Ghai R."/>
            <person name="Kavagutti S V."/>
        </authorList>
    </citation>
    <scope>NUCLEOTIDE SEQUENCE</scope>
</reference>
<gene>
    <name evidence="1" type="ORF">UFOVP787_204</name>
</gene>
<protein>
    <submittedName>
        <fullName evidence="1">WYL domain containing protein</fullName>
    </submittedName>
</protein>
<dbReference type="EMBL" id="LR796734">
    <property type="protein sequence ID" value="CAB4162966.1"/>
    <property type="molecule type" value="Genomic_DNA"/>
</dbReference>
<dbReference type="Pfam" id="PF10902">
    <property type="entry name" value="WYL_2"/>
    <property type="match status" value="1"/>
</dbReference>
<accession>A0A6J5NZ79</accession>
<sequence>MYARDNVLKDLRNTVLEVTFTKVNGEERVMRCTLDPTRMPKSYLEEINEEKNFHSKNENVIAAWDVQKGGWRSFRIDSVLYVQDVGENY</sequence>
<evidence type="ECO:0000313" key="1">
    <source>
        <dbReference type="EMBL" id="CAB4162966.1"/>
    </source>
</evidence>